<dbReference type="Gene3D" id="3.60.110.10">
    <property type="entry name" value="Carbon-nitrogen hydrolase"/>
    <property type="match status" value="1"/>
</dbReference>
<comment type="caution">
    <text evidence="4">The sequence shown here is derived from an EMBL/GenBank/DDBJ whole genome shotgun (WGS) entry which is preliminary data.</text>
</comment>
<evidence type="ECO:0000256" key="1">
    <source>
        <dbReference type="ARBA" id="ARBA00022801"/>
    </source>
</evidence>
<dbReference type="AlphaFoldDB" id="A0A1B9AYH7"/>
<evidence type="ECO:0000259" key="3">
    <source>
        <dbReference type="PROSITE" id="PS50263"/>
    </source>
</evidence>
<proteinExistence type="predicted"/>
<evidence type="ECO:0000313" key="4">
    <source>
        <dbReference type="EMBL" id="OCA88768.1"/>
    </source>
</evidence>
<evidence type="ECO:0000256" key="2">
    <source>
        <dbReference type="SAM" id="Coils"/>
    </source>
</evidence>
<evidence type="ECO:0000313" key="5">
    <source>
        <dbReference type="Proteomes" id="UP000092578"/>
    </source>
</evidence>
<dbReference type="PANTHER" id="PTHR43674">
    <property type="entry name" value="NITRILASE C965.09-RELATED"/>
    <property type="match status" value="1"/>
</dbReference>
<dbReference type="SUPFAM" id="SSF56317">
    <property type="entry name" value="Carbon-nitrogen hydrolase"/>
    <property type="match status" value="1"/>
</dbReference>
<dbReference type="Pfam" id="PF00795">
    <property type="entry name" value="CN_hydrolase"/>
    <property type="match status" value="1"/>
</dbReference>
<protein>
    <submittedName>
        <fullName evidence="4">Carbon-nitrogen hydrolase</fullName>
    </submittedName>
</protein>
<dbReference type="InterPro" id="IPR036526">
    <property type="entry name" value="C-N_Hydrolase_sf"/>
</dbReference>
<dbReference type="RefSeq" id="WP_065410094.1">
    <property type="nucleotide sequence ID" value="NZ_MAYT01000012.1"/>
</dbReference>
<accession>A0A1B9AYH7</accession>
<name>A0A1B9AYH7_9BACI</name>
<keyword evidence="1 4" id="KW-0378">Hydrolase</keyword>
<dbReference type="EMBL" id="MAYT01000012">
    <property type="protein sequence ID" value="OCA88768.1"/>
    <property type="molecule type" value="Genomic_DNA"/>
</dbReference>
<feature type="domain" description="CN hydrolase" evidence="3">
    <location>
        <begin position="2"/>
        <end position="236"/>
    </location>
</feature>
<dbReference type="PANTHER" id="PTHR43674:SF2">
    <property type="entry name" value="BETA-UREIDOPROPIONASE"/>
    <property type="match status" value="1"/>
</dbReference>
<reference evidence="5" key="1">
    <citation type="submission" date="2016-05" db="EMBL/GenBank/DDBJ databases">
        <authorList>
            <person name="Liu B."/>
            <person name="Wang J."/>
            <person name="Zhu Y."/>
            <person name="Liu G."/>
            <person name="Chen Q."/>
            <person name="Chen Z."/>
            <person name="Lan J."/>
            <person name="Che J."/>
            <person name="Ge C."/>
            <person name="Shi H."/>
            <person name="Pan Z."/>
            <person name="Liu X."/>
        </authorList>
    </citation>
    <scope>NUCLEOTIDE SEQUENCE [LARGE SCALE GENOMIC DNA]</scope>
    <source>
        <strain evidence="5">FJAT-27215</strain>
    </source>
</reference>
<dbReference type="InterPro" id="IPR003010">
    <property type="entry name" value="C-N_Hydrolase"/>
</dbReference>
<sequence>MIKIAIAQLRCELKKKEANLNRILQTIKEAEEKKADYVLFPELYLSGYALDEDLYSLAETENGESIRRIQLQAKKSKVGAIVGFPELDKNCLYNSALLIGKDGKIIGKYRKVHLYHQEKQWFTAGNSFPVFSLPEGDIGLMITYDMEFPEASRILALKNAQLLLVLAANMLPYQHYQDVFLRARALENHIYIGAANMVGLDNENIFFGESQVVHPNGKTIYKGRNNEELPVLSIDLNEINHEKGLLDYLQNRRPDVYHSEQSETNKA</sequence>
<dbReference type="InterPro" id="IPR050345">
    <property type="entry name" value="Aliph_Amidase/BUP"/>
</dbReference>
<feature type="coiled-coil region" evidence="2">
    <location>
        <begin position="6"/>
        <end position="33"/>
    </location>
</feature>
<dbReference type="CDD" id="cd07197">
    <property type="entry name" value="nitrilase"/>
    <property type="match status" value="1"/>
</dbReference>
<keyword evidence="2" id="KW-0175">Coiled coil</keyword>
<dbReference type="PROSITE" id="PS50263">
    <property type="entry name" value="CN_HYDROLASE"/>
    <property type="match status" value="1"/>
</dbReference>
<dbReference type="GO" id="GO:0016811">
    <property type="term" value="F:hydrolase activity, acting on carbon-nitrogen (but not peptide) bonds, in linear amides"/>
    <property type="evidence" value="ECO:0007669"/>
    <property type="project" value="TreeGrafter"/>
</dbReference>
<gene>
    <name evidence="4" type="ORF">A8F95_04800</name>
</gene>
<dbReference type="Proteomes" id="UP000092578">
    <property type="component" value="Unassembled WGS sequence"/>
</dbReference>
<keyword evidence="5" id="KW-1185">Reference proteome</keyword>
<organism evidence="4 5">
    <name type="scientific">Pseudobacillus wudalianchiensis</name>
    <dbReference type="NCBI Taxonomy" id="1743143"/>
    <lineage>
        <taxon>Bacteria</taxon>
        <taxon>Bacillati</taxon>
        <taxon>Bacillota</taxon>
        <taxon>Bacilli</taxon>
        <taxon>Bacillales</taxon>
        <taxon>Bacillaceae</taxon>
        <taxon>Pseudobacillus</taxon>
    </lineage>
</organism>